<comment type="caution">
    <text evidence="3">The sequence shown here is derived from an EMBL/GenBank/DDBJ whole genome shotgun (WGS) entry which is preliminary data.</text>
</comment>
<sequence length="123" mass="13907">MTVGEMAERVALSHRTVRYYDDEGLLPARRSPGNYRLYGEDALAKMLTIRRLKPLGFTLDEMREVLALLDAVSSSTAGDDPDRAERLERLVELEADVRRRRDKLVEQLAGADELLASLRPLLP</sequence>
<dbReference type="CDD" id="cd00592">
    <property type="entry name" value="HTH_MerR-like"/>
    <property type="match status" value="1"/>
</dbReference>
<dbReference type="SMART" id="SM00422">
    <property type="entry name" value="HTH_MERR"/>
    <property type="match status" value="1"/>
</dbReference>
<gene>
    <name evidence="3" type="ORF">FMM08_09185</name>
</gene>
<name>A0A5C8ZEP6_9ACTN</name>
<evidence type="ECO:0000313" key="3">
    <source>
        <dbReference type="EMBL" id="TXR56525.1"/>
    </source>
</evidence>
<dbReference type="Pfam" id="PF13411">
    <property type="entry name" value="MerR_1"/>
    <property type="match status" value="1"/>
</dbReference>
<dbReference type="PROSITE" id="PS50937">
    <property type="entry name" value="HTH_MERR_2"/>
    <property type="match status" value="1"/>
</dbReference>
<dbReference type="GO" id="GO:0003677">
    <property type="term" value="F:DNA binding"/>
    <property type="evidence" value="ECO:0007669"/>
    <property type="project" value="UniProtKB-KW"/>
</dbReference>
<accession>A0A5C8ZEP6</accession>
<dbReference type="EMBL" id="VKAC01000005">
    <property type="protein sequence ID" value="TXR56525.1"/>
    <property type="molecule type" value="Genomic_DNA"/>
</dbReference>
<dbReference type="InterPro" id="IPR000551">
    <property type="entry name" value="MerR-type_HTH_dom"/>
</dbReference>
<dbReference type="PANTHER" id="PTHR30204">
    <property type="entry name" value="REDOX-CYCLING DRUG-SENSING TRANSCRIPTIONAL ACTIVATOR SOXR"/>
    <property type="match status" value="1"/>
</dbReference>
<dbReference type="InterPro" id="IPR047057">
    <property type="entry name" value="MerR_fam"/>
</dbReference>
<dbReference type="InterPro" id="IPR009061">
    <property type="entry name" value="DNA-bd_dom_put_sf"/>
</dbReference>
<keyword evidence="1" id="KW-0238">DNA-binding</keyword>
<organism evidence="3 4">
    <name type="scientific">Quadrisphaera setariae</name>
    <dbReference type="NCBI Taxonomy" id="2593304"/>
    <lineage>
        <taxon>Bacteria</taxon>
        <taxon>Bacillati</taxon>
        <taxon>Actinomycetota</taxon>
        <taxon>Actinomycetes</taxon>
        <taxon>Kineosporiales</taxon>
        <taxon>Kineosporiaceae</taxon>
        <taxon>Quadrisphaera</taxon>
    </lineage>
</organism>
<dbReference type="Gene3D" id="1.10.1660.10">
    <property type="match status" value="1"/>
</dbReference>
<proteinExistence type="predicted"/>
<feature type="domain" description="HTH merR-type" evidence="2">
    <location>
        <begin position="1"/>
        <end position="68"/>
    </location>
</feature>
<dbReference type="GO" id="GO:0003700">
    <property type="term" value="F:DNA-binding transcription factor activity"/>
    <property type="evidence" value="ECO:0007669"/>
    <property type="project" value="InterPro"/>
</dbReference>
<reference evidence="3 4" key="1">
    <citation type="submission" date="2019-07" db="EMBL/GenBank/DDBJ databases">
        <title>Quadrisphaera sp. strain DD2A genome sequencing and assembly.</title>
        <authorList>
            <person name="Kim I."/>
        </authorList>
    </citation>
    <scope>NUCLEOTIDE SEQUENCE [LARGE SCALE GENOMIC DNA]</scope>
    <source>
        <strain evidence="3 4">DD2A</strain>
    </source>
</reference>
<dbReference type="PRINTS" id="PR00040">
    <property type="entry name" value="HTHMERR"/>
</dbReference>
<evidence type="ECO:0000259" key="2">
    <source>
        <dbReference type="PROSITE" id="PS50937"/>
    </source>
</evidence>
<dbReference type="SUPFAM" id="SSF46955">
    <property type="entry name" value="Putative DNA-binding domain"/>
    <property type="match status" value="1"/>
</dbReference>
<dbReference type="PANTHER" id="PTHR30204:SF93">
    <property type="entry name" value="HTH MERR-TYPE DOMAIN-CONTAINING PROTEIN"/>
    <property type="match status" value="1"/>
</dbReference>
<protein>
    <submittedName>
        <fullName evidence="3">MerR family transcriptional regulator</fullName>
    </submittedName>
</protein>
<dbReference type="Proteomes" id="UP000321234">
    <property type="component" value="Unassembled WGS sequence"/>
</dbReference>
<evidence type="ECO:0000256" key="1">
    <source>
        <dbReference type="ARBA" id="ARBA00023125"/>
    </source>
</evidence>
<dbReference type="AlphaFoldDB" id="A0A5C8ZEP6"/>
<keyword evidence="4" id="KW-1185">Reference proteome</keyword>
<evidence type="ECO:0000313" key="4">
    <source>
        <dbReference type="Proteomes" id="UP000321234"/>
    </source>
</evidence>
<dbReference type="OrthoDB" id="9809391at2"/>